<organism evidence="1 2">
    <name type="scientific">Paenactinomyces guangxiensis</name>
    <dbReference type="NCBI Taxonomy" id="1490290"/>
    <lineage>
        <taxon>Bacteria</taxon>
        <taxon>Bacillati</taxon>
        <taxon>Bacillota</taxon>
        <taxon>Bacilli</taxon>
        <taxon>Bacillales</taxon>
        <taxon>Thermoactinomycetaceae</taxon>
        <taxon>Paenactinomyces</taxon>
    </lineage>
</organism>
<protein>
    <submittedName>
        <fullName evidence="1">DUF3939 domain-containing protein</fullName>
    </submittedName>
</protein>
<dbReference type="AlphaFoldDB" id="A0A7W1WTC6"/>
<comment type="caution">
    <text evidence="1">The sequence shown here is derived from an EMBL/GenBank/DDBJ whole genome shotgun (WGS) entry which is preliminary data.</text>
</comment>
<dbReference type="RefSeq" id="WP_181753246.1">
    <property type="nucleotide sequence ID" value="NZ_JACEIQ010000017.1"/>
</dbReference>
<keyword evidence="2" id="KW-1185">Reference proteome</keyword>
<dbReference type="EMBL" id="JACEIQ010000017">
    <property type="protein sequence ID" value="MBA4495612.1"/>
    <property type="molecule type" value="Genomic_DNA"/>
</dbReference>
<evidence type="ECO:0000313" key="2">
    <source>
        <dbReference type="Proteomes" id="UP000535491"/>
    </source>
</evidence>
<name>A0A7W1WTC6_9BACL</name>
<dbReference type="Proteomes" id="UP000535491">
    <property type="component" value="Unassembled WGS sequence"/>
</dbReference>
<accession>A0A7W1WTC6</accession>
<reference evidence="1 2" key="1">
    <citation type="submission" date="2020-07" db="EMBL/GenBank/DDBJ databases">
        <authorList>
            <person name="Feng H."/>
        </authorList>
    </citation>
    <scope>NUCLEOTIDE SEQUENCE [LARGE SCALE GENOMIC DNA]</scope>
    <source>
        <strain evidence="2">s-10</strain>
    </source>
</reference>
<sequence>MKRLIALMGLVLMMGLLSGCLYPQERRQHAEQLPQHIMNVQAAVDAYFKEHKELPYKYTENEHKLTTKYLVNFKTLQGYLNDIPPTAFEKGGNFLYVLINVEKKPTVRVYDLRVDGEISKVQPYVNRYVEEKGQIPRLDQVASGYYTINFDQLGVDPVTIPSPYSTDTQLPLLVDSQGKVYVDYRTEVMKKIQGSQKKPEAGQDVREWLAQDSFFVPAFSPAMKMEEGDPVFAPVRQK</sequence>
<evidence type="ECO:0000313" key="1">
    <source>
        <dbReference type="EMBL" id="MBA4495612.1"/>
    </source>
</evidence>
<dbReference type="PROSITE" id="PS51257">
    <property type="entry name" value="PROKAR_LIPOPROTEIN"/>
    <property type="match status" value="1"/>
</dbReference>
<proteinExistence type="predicted"/>
<gene>
    <name evidence="1" type="ORF">H1191_15040</name>
</gene>